<evidence type="ECO:0000256" key="2">
    <source>
        <dbReference type="ARBA" id="ARBA00022670"/>
    </source>
</evidence>
<feature type="signal peptide" evidence="7">
    <location>
        <begin position="1"/>
        <end position="16"/>
    </location>
</feature>
<comment type="similarity">
    <text evidence="1">Belongs to the peptidase C1 family.</text>
</comment>
<evidence type="ECO:0000313" key="11">
    <source>
        <dbReference type="Proteomes" id="UP000279833"/>
    </source>
</evidence>
<dbReference type="GO" id="GO:0006508">
    <property type="term" value="P:proteolysis"/>
    <property type="evidence" value="ECO:0007669"/>
    <property type="project" value="UniProtKB-KW"/>
</dbReference>
<dbReference type="CDD" id="cd02248">
    <property type="entry name" value="Peptidase_C1A"/>
    <property type="match status" value="1"/>
</dbReference>
<dbReference type="Gene3D" id="3.90.70.10">
    <property type="entry name" value="Cysteine proteinases"/>
    <property type="match status" value="1"/>
</dbReference>
<feature type="domain" description="Cathepsin propeptide inhibitor" evidence="9">
    <location>
        <begin position="27"/>
        <end position="86"/>
    </location>
</feature>
<proteinExistence type="inferred from homology"/>
<keyword evidence="2" id="KW-0645">Protease</keyword>
<dbReference type="GO" id="GO:0008234">
    <property type="term" value="F:cysteine-type peptidase activity"/>
    <property type="evidence" value="ECO:0007669"/>
    <property type="project" value="UniProtKB-KW"/>
</dbReference>
<dbReference type="Pfam" id="PF00112">
    <property type="entry name" value="Peptidase_C1"/>
    <property type="match status" value="2"/>
</dbReference>
<dbReference type="PRINTS" id="PR00705">
    <property type="entry name" value="PAPAIN"/>
</dbReference>
<dbReference type="Pfam" id="PF08246">
    <property type="entry name" value="Inhibitor_I29"/>
    <property type="match status" value="1"/>
</dbReference>
<dbReference type="Proteomes" id="UP000279833">
    <property type="component" value="Unassembled WGS sequence"/>
</dbReference>
<dbReference type="AlphaFoldDB" id="A0A183K0D8"/>
<name>A0A183K0D8_9TREM</name>
<gene>
    <name evidence="10" type="ORF">SCUD_LOCUS8448</name>
</gene>
<dbReference type="InterPro" id="IPR000668">
    <property type="entry name" value="Peptidase_C1A_C"/>
</dbReference>
<keyword evidence="3" id="KW-0378">Hydrolase</keyword>
<evidence type="ECO:0000313" key="10">
    <source>
        <dbReference type="EMBL" id="VDP30788.1"/>
    </source>
</evidence>
<evidence type="ECO:0000259" key="8">
    <source>
        <dbReference type="SMART" id="SM00645"/>
    </source>
</evidence>
<evidence type="ECO:0000256" key="7">
    <source>
        <dbReference type="SAM" id="SignalP"/>
    </source>
</evidence>
<keyword evidence="7" id="KW-0732">Signal</keyword>
<organism evidence="12">
    <name type="scientific">Schistosoma curassoni</name>
    <dbReference type="NCBI Taxonomy" id="6186"/>
    <lineage>
        <taxon>Eukaryota</taxon>
        <taxon>Metazoa</taxon>
        <taxon>Spiralia</taxon>
        <taxon>Lophotrochozoa</taxon>
        <taxon>Platyhelminthes</taxon>
        <taxon>Trematoda</taxon>
        <taxon>Digenea</taxon>
        <taxon>Strigeidida</taxon>
        <taxon>Schistosomatoidea</taxon>
        <taxon>Schistosomatidae</taxon>
        <taxon>Schistosoma</taxon>
    </lineage>
</organism>
<dbReference type="InterPro" id="IPR013128">
    <property type="entry name" value="Peptidase_C1A"/>
</dbReference>
<dbReference type="PROSITE" id="PS00640">
    <property type="entry name" value="THIOL_PROTEASE_ASN"/>
    <property type="match status" value="1"/>
</dbReference>
<reference evidence="12" key="1">
    <citation type="submission" date="2016-06" db="UniProtKB">
        <authorList>
            <consortium name="WormBaseParasite"/>
        </authorList>
    </citation>
    <scope>IDENTIFICATION</scope>
</reference>
<evidence type="ECO:0000256" key="6">
    <source>
        <dbReference type="ARBA" id="ARBA00023157"/>
    </source>
</evidence>
<sequence>MKVFLLLNIITTLAIAQHLNSQYDEIWKQWKLKYNKTYSINDEMKRKLIFMKHLTKIHRHNLLYDLGLETYTMGLNQFCDMDWNELKTILFPNEFINHHPSWNDNNEQLTLLSQKSLPLKWDWRDYGLVTSVKDQGMCGSCWAFSTTGAIEGQFIKKYKKSINLSEQQLIDCSYSFGNHGCHGGTMDQSFNYLKKYPIESEKNYPYQGVESSCHFHLSKGIIKIKKFIDLPTKNEKILQKAVYHYGPISVAIDASLDFAFYKYTALAFPIHAFTSVSDPPIMFDRSGIYESKYCSSSLLNHAVLVVGYGTEYNKDYWLIKNSWGDKWGMNGYIKLRRNKHNMCGIATNASFPLL</sequence>
<feature type="chain" id="PRO_5043140713" evidence="7">
    <location>
        <begin position="17"/>
        <end position="354"/>
    </location>
</feature>
<dbReference type="WBParaSite" id="SCUD_0000844801-mRNA-1">
    <property type="protein sequence ID" value="SCUD_0000844801-mRNA-1"/>
    <property type="gene ID" value="SCUD_0000844801"/>
</dbReference>
<dbReference type="InterPro" id="IPR025661">
    <property type="entry name" value="Pept_asp_AS"/>
</dbReference>
<evidence type="ECO:0000256" key="4">
    <source>
        <dbReference type="ARBA" id="ARBA00022807"/>
    </source>
</evidence>
<dbReference type="SUPFAM" id="SSF54001">
    <property type="entry name" value="Cysteine proteinases"/>
    <property type="match status" value="1"/>
</dbReference>
<dbReference type="InterPro" id="IPR025660">
    <property type="entry name" value="Pept_his_AS"/>
</dbReference>
<feature type="domain" description="Peptidase C1A papain C-terminal" evidence="8">
    <location>
        <begin position="117"/>
        <end position="353"/>
    </location>
</feature>
<accession>A0A183K0D8</accession>
<keyword evidence="11" id="KW-1185">Reference proteome</keyword>
<dbReference type="STRING" id="6186.A0A183K0D8"/>
<dbReference type="InterPro" id="IPR038765">
    <property type="entry name" value="Papain-like_cys_pep_sf"/>
</dbReference>
<dbReference type="InterPro" id="IPR013201">
    <property type="entry name" value="Prot_inhib_I29"/>
</dbReference>
<dbReference type="SMART" id="SM00848">
    <property type="entry name" value="Inhibitor_I29"/>
    <property type="match status" value="1"/>
</dbReference>
<dbReference type="SMART" id="SM00645">
    <property type="entry name" value="Pept_C1"/>
    <property type="match status" value="1"/>
</dbReference>
<evidence type="ECO:0000259" key="9">
    <source>
        <dbReference type="SMART" id="SM00848"/>
    </source>
</evidence>
<dbReference type="EMBL" id="UZAK01032749">
    <property type="protein sequence ID" value="VDP30788.1"/>
    <property type="molecule type" value="Genomic_DNA"/>
</dbReference>
<dbReference type="PANTHER" id="PTHR12411">
    <property type="entry name" value="CYSTEINE PROTEASE FAMILY C1-RELATED"/>
    <property type="match status" value="1"/>
</dbReference>
<keyword evidence="6" id="KW-1015">Disulfide bond</keyword>
<evidence type="ECO:0000256" key="5">
    <source>
        <dbReference type="ARBA" id="ARBA00023145"/>
    </source>
</evidence>
<evidence type="ECO:0000256" key="3">
    <source>
        <dbReference type="ARBA" id="ARBA00022801"/>
    </source>
</evidence>
<dbReference type="FunFam" id="3.90.70.10:FF:000006">
    <property type="entry name" value="Cathepsin S"/>
    <property type="match status" value="1"/>
</dbReference>
<dbReference type="InterPro" id="IPR000169">
    <property type="entry name" value="Pept_cys_AS"/>
</dbReference>
<protein>
    <submittedName>
        <fullName evidence="12">Cathepsin L</fullName>
    </submittedName>
</protein>
<dbReference type="InterPro" id="IPR039417">
    <property type="entry name" value="Peptidase_C1A_papain-like"/>
</dbReference>
<keyword evidence="5" id="KW-0865">Zymogen</keyword>
<dbReference type="PROSITE" id="PS00139">
    <property type="entry name" value="THIOL_PROTEASE_CYS"/>
    <property type="match status" value="1"/>
</dbReference>
<dbReference type="PROSITE" id="PS00639">
    <property type="entry name" value="THIOL_PROTEASE_HIS"/>
    <property type="match status" value="1"/>
</dbReference>
<evidence type="ECO:0000256" key="1">
    <source>
        <dbReference type="ARBA" id="ARBA00008455"/>
    </source>
</evidence>
<keyword evidence="4" id="KW-0788">Thiol protease</keyword>
<reference evidence="10 11" key="2">
    <citation type="submission" date="2018-11" db="EMBL/GenBank/DDBJ databases">
        <authorList>
            <consortium name="Pathogen Informatics"/>
        </authorList>
    </citation>
    <scope>NUCLEOTIDE SEQUENCE [LARGE SCALE GENOMIC DNA]</scope>
    <source>
        <strain evidence="10">Dakar</strain>
        <strain evidence="11">Dakar, Senegal</strain>
    </source>
</reference>
<evidence type="ECO:0000313" key="12">
    <source>
        <dbReference type="WBParaSite" id="SCUD_0000844801-mRNA-1"/>
    </source>
</evidence>